<dbReference type="GO" id="GO:0042834">
    <property type="term" value="F:peptidoglycan binding"/>
    <property type="evidence" value="ECO:0007669"/>
    <property type="project" value="InterPro"/>
</dbReference>
<dbReference type="SUPFAM" id="SSF110997">
    <property type="entry name" value="Sporulation related repeat"/>
    <property type="match status" value="1"/>
</dbReference>
<reference evidence="4 5" key="1">
    <citation type="submission" date="2018-04" db="EMBL/GenBank/DDBJ databases">
        <title>Novel Campyloabacter and Helicobacter Species and Strains.</title>
        <authorList>
            <person name="Mannion A.J."/>
            <person name="Shen Z."/>
            <person name="Fox J.G."/>
        </authorList>
    </citation>
    <scope>NUCLEOTIDE SEQUENCE [LARGE SCALE GENOMIC DNA]</scope>
    <source>
        <strain evidence="4 5">MIT 12-6600</strain>
    </source>
</reference>
<evidence type="ECO:0000256" key="2">
    <source>
        <dbReference type="SAM" id="Phobius"/>
    </source>
</evidence>
<feature type="region of interest" description="Disordered" evidence="1">
    <location>
        <begin position="151"/>
        <end position="249"/>
    </location>
</feature>
<keyword evidence="5" id="KW-1185">Reference proteome</keyword>
<feature type="compositionally biased region" description="Low complexity" evidence="1">
    <location>
        <begin position="151"/>
        <end position="230"/>
    </location>
</feature>
<feature type="compositionally biased region" description="Polar residues" evidence="1">
    <location>
        <begin position="112"/>
        <end position="131"/>
    </location>
</feature>
<sequence>MRIKGDMMEDKREFNDILIDDRAQYQNRSKKIMLLIVAAAVLLIILLVSAIAMSGGDDKVSTKQIAQENGLQQQTPESDTQATTQNTEFQPVQTTDVAANDRFEQIVKQIQDRQTTQSEPQPTESTPQVSQDPILEAASQGTLSTPVVVQPTQPVQSTQPTKPSKPESSTPATAPSKPTQVAQSAPKQQTPQPTTKPTQVAQNTQPTQPTQPQRQSQQAAQSTQSVVNAQPAPVTQIQQSSLSVDKSKNGQVAQKGHYIQVGSFENTPNKEFLNKINNYSYRVYGAQNTTKYLVGPYQSRTDANRDMLKLKTDMGDQVFYYEVK</sequence>
<feature type="transmembrane region" description="Helical" evidence="2">
    <location>
        <begin position="32"/>
        <end position="53"/>
    </location>
</feature>
<comment type="caution">
    <text evidence="4">The sequence shown here is derived from an EMBL/GenBank/DDBJ whole genome shotgun (WGS) entry which is preliminary data.</text>
</comment>
<dbReference type="EMBL" id="NXLT01000002">
    <property type="protein sequence ID" value="RDU67853.1"/>
    <property type="molecule type" value="Genomic_DNA"/>
</dbReference>
<feature type="compositionally biased region" description="Polar residues" evidence="1">
    <location>
        <begin position="233"/>
        <end position="249"/>
    </location>
</feature>
<feature type="region of interest" description="Disordered" evidence="1">
    <location>
        <begin position="68"/>
        <end position="92"/>
    </location>
</feature>
<keyword evidence="2" id="KW-0812">Transmembrane</keyword>
<dbReference type="InterPro" id="IPR036680">
    <property type="entry name" value="SPOR-like_sf"/>
</dbReference>
<keyword evidence="2" id="KW-1133">Transmembrane helix</keyword>
<accession>A0A3D8IRX7</accession>
<dbReference type="AlphaFoldDB" id="A0A3D8IRX7"/>
<evidence type="ECO:0000313" key="5">
    <source>
        <dbReference type="Proteomes" id="UP000256514"/>
    </source>
</evidence>
<dbReference type="Proteomes" id="UP000256514">
    <property type="component" value="Unassembled WGS sequence"/>
</dbReference>
<feature type="region of interest" description="Disordered" evidence="1">
    <location>
        <begin position="110"/>
        <end position="131"/>
    </location>
</feature>
<evidence type="ECO:0000313" key="4">
    <source>
        <dbReference type="EMBL" id="RDU67853.1"/>
    </source>
</evidence>
<organism evidence="4 5">
    <name type="scientific">Helicobacter equorum</name>
    <dbReference type="NCBI Taxonomy" id="361872"/>
    <lineage>
        <taxon>Bacteria</taxon>
        <taxon>Pseudomonadati</taxon>
        <taxon>Campylobacterota</taxon>
        <taxon>Epsilonproteobacteria</taxon>
        <taxon>Campylobacterales</taxon>
        <taxon>Helicobacteraceae</taxon>
        <taxon>Helicobacter</taxon>
    </lineage>
</organism>
<protein>
    <recommendedName>
        <fullName evidence="3">SPOR domain-containing protein</fullName>
    </recommendedName>
</protein>
<feature type="domain" description="SPOR" evidence="3">
    <location>
        <begin position="254"/>
        <end position="314"/>
    </location>
</feature>
<evidence type="ECO:0000259" key="3">
    <source>
        <dbReference type="Pfam" id="PF05036"/>
    </source>
</evidence>
<proteinExistence type="predicted"/>
<dbReference type="InterPro" id="IPR007730">
    <property type="entry name" value="SPOR-like_dom"/>
</dbReference>
<dbReference type="Pfam" id="PF05036">
    <property type="entry name" value="SPOR"/>
    <property type="match status" value="1"/>
</dbReference>
<keyword evidence="2" id="KW-0472">Membrane</keyword>
<name>A0A3D8IRX7_9HELI</name>
<evidence type="ECO:0000256" key="1">
    <source>
        <dbReference type="SAM" id="MobiDB-lite"/>
    </source>
</evidence>
<dbReference type="OrthoDB" id="5372972at2"/>
<gene>
    <name evidence="4" type="ORF">CQA54_02705</name>
</gene>